<dbReference type="GO" id="GO:1902600">
    <property type="term" value="P:proton transmembrane transport"/>
    <property type="evidence" value="ECO:0007669"/>
    <property type="project" value="TreeGrafter"/>
</dbReference>
<keyword evidence="1" id="KW-0812">Transmembrane</keyword>
<sequence length="257" mass="29381">MASSVPRTLRVVVLPTLHNKSVFHPRFLTPMPNKFEKAAIIGAYVLRKWRYAVSDIFAYHWHAFGSTALQQPHGLAGRVYRWASLATTRRASGEYLLKMIPLQTEKIEFVYPPSSDVGAIKQHLNSHMQASDKHLVSLFLWSLVFPLDFYIAKFFVVAANLLFVYNSFRVVSSFRAVMGARVLKRLVEEGSVEFVPSRDVENDVLEIVNRSGGVVDTVAGDLSDDVVEECERKWRCVELARTYRRARFQYWLHGGKD</sequence>
<dbReference type="InterPro" id="IPR018786">
    <property type="entry name" value="Mit_KHE1"/>
</dbReference>
<evidence type="ECO:0000313" key="3">
    <source>
        <dbReference type="Proteomes" id="UP000320475"/>
    </source>
</evidence>
<dbReference type="EMBL" id="QEAM01000198">
    <property type="protein sequence ID" value="TPX44095.1"/>
    <property type="molecule type" value="Genomic_DNA"/>
</dbReference>
<feature type="transmembrane region" description="Helical" evidence="1">
    <location>
        <begin position="138"/>
        <end position="165"/>
    </location>
</feature>
<dbReference type="PANTHER" id="PTHR28062">
    <property type="entry name" value="K+-H+ EXCHANGE-LIKE PROTEIN"/>
    <property type="match status" value="1"/>
</dbReference>
<protein>
    <submittedName>
        <fullName evidence="2">Uncharacterized protein</fullName>
    </submittedName>
</protein>
<dbReference type="GO" id="GO:0006813">
    <property type="term" value="P:potassium ion transport"/>
    <property type="evidence" value="ECO:0007669"/>
    <property type="project" value="TreeGrafter"/>
</dbReference>
<evidence type="ECO:0000256" key="1">
    <source>
        <dbReference type="SAM" id="Phobius"/>
    </source>
</evidence>
<comment type="caution">
    <text evidence="2">The sequence shown here is derived from an EMBL/GenBank/DDBJ whole genome shotgun (WGS) entry which is preliminary data.</text>
</comment>
<name>A0A507CY88_9FUNG</name>
<dbReference type="AlphaFoldDB" id="A0A507CY88"/>
<dbReference type="OrthoDB" id="5562676at2759"/>
<reference evidence="2 3" key="1">
    <citation type="journal article" date="2019" name="Sci. Rep.">
        <title>Comparative genomics of chytrid fungi reveal insights into the obligate biotrophic and pathogenic lifestyle of Synchytrium endobioticum.</title>
        <authorList>
            <person name="van de Vossenberg B.T.L.H."/>
            <person name="Warris S."/>
            <person name="Nguyen H.D.T."/>
            <person name="van Gent-Pelzer M.P.E."/>
            <person name="Joly D.L."/>
            <person name="van de Geest H.C."/>
            <person name="Bonants P.J.M."/>
            <person name="Smith D.S."/>
            <person name="Levesque C.A."/>
            <person name="van der Lee T.A.J."/>
        </authorList>
    </citation>
    <scope>NUCLEOTIDE SEQUENCE [LARGE SCALE GENOMIC DNA]</scope>
    <source>
        <strain evidence="2 3">LEV6574</strain>
    </source>
</reference>
<gene>
    <name evidence="2" type="ORF">SeLEV6574_g04715</name>
</gene>
<dbReference type="VEuPathDB" id="FungiDB:SeMB42_g01342"/>
<organism evidence="2 3">
    <name type="scientific">Synchytrium endobioticum</name>
    <dbReference type="NCBI Taxonomy" id="286115"/>
    <lineage>
        <taxon>Eukaryota</taxon>
        <taxon>Fungi</taxon>
        <taxon>Fungi incertae sedis</taxon>
        <taxon>Chytridiomycota</taxon>
        <taxon>Chytridiomycota incertae sedis</taxon>
        <taxon>Chytridiomycetes</taxon>
        <taxon>Synchytriales</taxon>
        <taxon>Synchytriaceae</taxon>
        <taxon>Synchytrium</taxon>
    </lineage>
</organism>
<proteinExistence type="predicted"/>
<accession>A0A507CY88</accession>
<dbReference type="PANTHER" id="PTHR28062:SF1">
    <property type="entry name" value="TRANSMEMBRANE PROTEIN"/>
    <property type="match status" value="1"/>
</dbReference>
<evidence type="ECO:0000313" key="2">
    <source>
        <dbReference type="EMBL" id="TPX44095.1"/>
    </source>
</evidence>
<keyword evidence="1" id="KW-1133">Transmembrane helix</keyword>
<keyword evidence="1" id="KW-0472">Membrane</keyword>
<dbReference type="Proteomes" id="UP000320475">
    <property type="component" value="Unassembled WGS sequence"/>
</dbReference>
<dbReference type="GO" id="GO:0005743">
    <property type="term" value="C:mitochondrial inner membrane"/>
    <property type="evidence" value="ECO:0007669"/>
    <property type="project" value="TreeGrafter"/>
</dbReference>
<dbReference type="Pfam" id="PF10173">
    <property type="entry name" value="Mit_KHE1"/>
    <property type="match status" value="1"/>
</dbReference>